<dbReference type="EMBL" id="CM042050">
    <property type="protein sequence ID" value="KAI3733863.1"/>
    <property type="molecule type" value="Genomic_DNA"/>
</dbReference>
<proteinExistence type="predicted"/>
<keyword evidence="2" id="KW-1185">Reference proteome</keyword>
<reference evidence="2" key="1">
    <citation type="journal article" date="2022" name="Mol. Ecol. Resour.">
        <title>The genomes of chicory, endive, great burdock and yacon provide insights into Asteraceae palaeo-polyploidization history and plant inulin production.</title>
        <authorList>
            <person name="Fan W."/>
            <person name="Wang S."/>
            <person name="Wang H."/>
            <person name="Wang A."/>
            <person name="Jiang F."/>
            <person name="Liu H."/>
            <person name="Zhao H."/>
            <person name="Xu D."/>
            <person name="Zhang Y."/>
        </authorList>
    </citation>
    <scope>NUCLEOTIDE SEQUENCE [LARGE SCALE GENOMIC DNA]</scope>
    <source>
        <strain evidence="2">cv. Niubang</strain>
    </source>
</reference>
<dbReference type="Proteomes" id="UP001055879">
    <property type="component" value="Linkage Group LG04"/>
</dbReference>
<reference evidence="1 2" key="2">
    <citation type="journal article" date="2022" name="Mol. Ecol. Resour.">
        <title>The genomes of chicory, endive, great burdock and yacon provide insights into Asteraceae paleo-polyploidization history and plant inulin production.</title>
        <authorList>
            <person name="Fan W."/>
            <person name="Wang S."/>
            <person name="Wang H."/>
            <person name="Wang A."/>
            <person name="Jiang F."/>
            <person name="Liu H."/>
            <person name="Zhao H."/>
            <person name="Xu D."/>
            <person name="Zhang Y."/>
        </authorList>
    </citation>
    <scope>NUCLEOTIDE SEQUENCE [LARGE SCALE GENOMIC DNA]</scope>
    <source>
        <strain evidence="2">cv. Niubang</strain>
    </source>
</reference>
<comment type="caution">
    <text evidence="1">The sequence shown here is derived from an EMBL/GenBank/DDBJ whole genome shotgun (WGS) entry which is preliminary data.</text>
</comment>
<gene>
    <name evidence="1" type="ORF">L6452_13321</name>
</gene>
<protein>
    <submittedName>
        <fullName evidence="1">Uncharacterized protein</fullName>
    </submittedName>
</protein>
<evidence type="ECO:0000313" key="2">
    <source>
        <dbReference type="Proteomes" id="UP001055879"/>
    </source>
</evidence>
<name>A0ACB9CI86_ARCLA</name>
<evidence type="ECO:0000313" key="1">
    <source>
        <dbReference type="EMBL" id="KAI3733863.1"/>
    </source>
</evidence>
<organism evidence="1 2">
    <name type="scientific">Arctium lappa</name>
    <name type="common">Greater burdock</name>
    <name type="synonym">Lappa major</name>
    <dbReference type="NCBI Taxonomy" id="4217"/>
    <lineage>
        <taxon>Eukaryota</taxon>
        <taxon>Viridiplantae</taxon>
        <taxon>Streptophyta</taxon>
        <taxon>Embryophyta</taxon>
        <taxon>Tracheophyta</taxon>
        <taxon>Spermatophyta</taxon>
        <taxon>Magnoliopsida</taxon>
        <taxon>eudicotyledons</taxon>
        <taxon>Gunneridae</taxon>
        <taxon>Pentapetalae</taxon>
        <taxon>asterids</taxon>
        <taxon>campanulids</taxon>
        <taxon>Asterales</taxon>
        <taxon>Asteraceae</taxon>
        <taxon>Carduoideae</taxon>
        <taxon>Cardueae</taxon>
        <taxon>Arctiinae</taxon>
        <taxon>Arctium</taxon>
    </lineage>
</organism>
<sequence>MGAVPILHTVFGIFGTCSCTELDKELRQLSKGEQNCSWPGLLKGERKLHQISPEILRHWPRSLGVFSMNQFGLNYFKVLLEVDEGHIDWTPFIRSDFLTCMGLEMDLHGDDISLKLWDRMNGDSGGPRPGNLPPVCFMILKM</sequence>
<accession>A0ACB9CI86</accession>